<evidence type="ECO:0008006" key="4">
    <source>
        <dbReference type="Google" id="ProtNLM"/>
    </source>
</evidence>
<dbReference type="GO" id="GO:0045892">
    <property type="term" value="P:negative regulation of DNA-templated transcription"/>
    <property type="evidence" value="ECO:0007669"/>
    <property type="project" value="TreeGrafter"/>
</dbReference>
<protein>
    <recommendedName>
        <fullName evidence="4">Sterile alpha motif domain containing 7</fullName>
    </recommendedName>
</protein>
<dbReference type="GO" id="GO:0042393">
    <property type="term" value="F:histone binding"/>
    <property type="evidence" value="ECO:0007669"/>
    <property type="project" value="TreeGrafter"/>
</dbReference>
<dbReference type="OrthoDB" id="9943471at2759"/>
<dbReference type="InterPro" id="IPR013761">
    <property type="entry name" value="SAM/pointed_sf"/>
</dbReference>
<accession>A0A8T2MU30</accession>
<proteinExistence type="predicted"/>
<dbReference type="Proteomes" id="UP000824540">
    <property type="component" value="Unassembled WGS sequence"/>
</dbReference>
<dbReference type="EMBL" id="JAFBMS010000316">
    <property type="protein sequence ID" value="KAG9331615.1"/>
    <property type="molecule type" value="Genomic_DNA"/>
</dbReference>
<feature type="compositionally biased region" description="Basic and acidic residues" evidence="1">
    <location>
        <begin position="287"/>
        <end position="298"/>
    </location>
</feature>
<name>A0A8T2MU30_9TELE</name>
<feature type="compositionally biased region" description="Basic residues" evidence="1">
    <location>
        <begin position="249"/>
        <end position="260"/>
    </location>
</feature>
<dbReference type="Gene3D" id="1.10.150.50">
    <property type="entry name" value="Transcription Factor, Ets-1"/>
    <property type="match status" value="1"/>
</dbReference>
<gene>
    <name evidence="2" type="ORF">JZ751_018644</name>
</gene>
<evidence type="ECO:0000313" key="2">
    <source>
        <dbReference type="EMBL" id="KAG9331615.1"/>
    </source>
</evidence>
<feature type="region of interest" description="Disordered" evidence="1">
    <location>
        <begin position="234"/>
        <end position="327"/>
    </location>
</feature>
<dbReference type="SUPFAM" id="SSF47769">
    <property type="entry name" value="SAM/Pointed domain"/>
    <property type="match status" value="1"/>
</dbReference>
<comment type="caution">
    <text evidence="2">The sequence shown here is derived from an EMBL/GenBank/DDBJ whole genome shotgun (WGS) entry which is preliminary data.</text>
</comment>
<evidence type="ECO:0000256" key="1">
    <source>
        <dbReference type="SAM" id="MobiDB-lite"/>
    </source>
</evidence>
<keyword evidence="3" id="KW-1185">Reference proteome</keyword>
<organism evidence="2 3">
    <name type="scientific">Albula glossodonta</name>
    <name type="common">roundjaw bonefish</name>
    <dbReference type="NCBI Taxonomy" id="121402"/>
    <lineage>
        <taxon>Eukaryota</taxon>
        <taxon>Metazoa</taxon>
        <taxon>Chordata</taxon>
        <taxon>Craniata</taxon>
        <taxon>Vertebrata</taxon>
        <taxon>Euteleostomi</taxon>
        <taxon>Actinopterygii</taxon>
        <taxon>Neopterygii</taxon>
        <taxon>Teleostei</taxon>
        <taxon>Albuliformes</taxon>
        <taxon>Albulidae</taxon>
        <taxon>Albula</taxon>
    </lineage>
</organism>
<dbReference type="GO" id="GO:0005634">
    <property type="term" value="C:nucleus"/>
    <property type="evidence" value="ECO:0007669"/>
    <property type="project" value="TreeGrafter"/>
</dbReference>
<dbReference type="PANTHER" id="PTHR12247:SF89">
    <property type="entry name" value="STERILE ALPHA MOTIF DOMAIN-CONTAINING PROTEIN 7"/>
    <property type="match status" value="1"/>
</dbReference>
<feature type="compositionally biased region" description="Polar residues" evidence="1">
    <location>
        <begin position="545"/>
        <end position="554"/>
    </location>
</feature>
<evidence type="ECO:0000313" key="3">
    <source>
        <dbReference type="Proteomes" id="UP000824540"/>
    </source>
</evidence>
<reference evidence="2" key="1">
    <citation type="thesis" date="2021" institute="BYU ScholarsArchive" country="Provo, UT, USA">
        <title>Applications of and Algorithms for Genome Assembly and Genomic Analyses with an Emphasis on Marine Teleosts.</title>
        <authorList>
            <person name="Pickett B.D."/>
        </authorList>
    </citation>
    <scope>NUCLEOTIDE SEQUENCE</scope>
    <source>
        <strain evidence="2">HI-2016</strain>
    </source>
</reference>
<dbReference type="GO" id="GO:0003682">
    <property type="term" value="F:chromatin binding"/>
    <property type="evidence" value="ECO:0007669"/>
    <property type="project" value="TreeGrafter"/>
</dbReference>
<dbReference type="InterPro" id="IPR050548">
    <property type="entry name" value="PcG_chromatin_remod_factors"/>
</dbReference>
<sequence>MTPREHLRKMTALGEQGPLDEKHWYRLVNGVSAGGVCWACVTVSVGLCLCGGAELRQRQELMMRNQMAMAPQLLGQGQQRLQGVPAQFEPRFMDRELVTPTDMVPADARQIHMGAHLGPPMPPHANVMPTRGFPAAGYGFLPSEPMETVARRQEMLHKQNIARMEMNAILHQKEIENAHQKGLMGMESPMMFQGIPPNSMVYRGRQRVPEGHLPSDVYVHRAALEDLQTSSLLMSASPYPPISTLQRERGRRASRRATHHKAPDSHPSGPKGQSEDKGVEQSPGASGEEKEAEGKGELGGEAASKPDLAKMDTELPSGSGKNYKDCEPGLRKNGIISQDGCAADAACSAASGDKDMPNACSNFHEKFMYPSSSTQLPSIPYMFPIPGNGLLPPGPHSVFLNGEDMSSVEDIRKWTVEDVYNFVNSIPTCAEYAQVCGALLFITPASPSRCATFDKLFRLERKTFSHCFDGCSLQTFKDHMIDGETLPLLTEEHLLDTLGLKLGPALKVRSQVSRRLGSMLYMMNLPLTAAALQANPEKAGDRSSEVSSPLNCNSVEMLGSPCTRDTESAKPPEQAPIMDNPPPLVTSETA</sequence>
<feature type="region of interest" description="Disordered" evidence="1">
    <location>
        <begin position="536"/>
        <end position="590"/>
    </location>
</feature>
<dbReference type="PANTHER" id="PTHR12247">
    <property type="entry name" value="POLYCOMB GROUP PROTEIN"/>
    <property type="match status" value="1"/>
</dbReference>
<dbReference type="AlphaFoldDB" id="A0A8T2MU30"/>